<evidence type="ECO:0000313" key="2">
    <source>
        <dbReference type="Proteomes" id="UP000799755"/>
    </source>
</evidence>
<protein>
    <submittedName>
        <fullName evidence="1">Uncharacterized protein</fullName>
    </submittedName>
</protein>
<organism evidence="1 2">
    <name type="scientific">Lindgomyces ingoldianus</name>
    <dbReference type="NCBI Taxonomy" id="673940"/>
    <lineage>
        <taxon>Eukaryota</taxon>
        <taxon>Fungi</taxon>
        <taxon>Dikarya</taxon>
        <taxon>Ascomycota</taxon>
        <taxon>Pezizomycotina</taxon>
        <taxon>Dothideomycetes</taxon>
        <taxon>Pleosporomycetidae</taxon>
        <taxon>Pleosporales</taxon>
        <taxon>Lindgomycetaceae</taxon>
        <taxon>Lindgomyces</taxon>
    </lineage>
</organism>
<proteinExistence type="predicted"/>
<dbReference type="Proteomes" id="UP000799755">
    <property type="component" value="Unassembled WGS sequence"/>
</dbReference>
<dbReference type="EMBL" id="MU003496">
    <property type="protein sequence ID" value="KAF2475520.1"/>
    <property type="molecule type" value="Genomic_DNA"/>
</dbReference>
<keyword evidence="2" id="KW-1185">Reference proteome</keyword>
<evidence type="ECO:0000313" key="1">
    <source>
        <dbReference type="EMBL" id="KAF2475520.1"/>
    </source>
</evidence>
<sequence length="539" mass="61669">MPVIPPKTKRDGFDAGSQSDRIRGSWWLQVKADDYLVRGYGEMGFYGKLKMLLKEKGVTDCEWSYAYLVTAPRFLGYSFNPVSFWYIYDQSDQLNKMILEVNNTFGERRVYVLDGTSPATSLVSGSGALESDVGKLQFTDVWLKDFHVSPFNSRKGSYSLKALNPFPADVFTSPIIDNTITQKSSKAHAKIVARVYSTHQPLDPATLGIFGITKFALGWWWVGLSTFPRILKEAKTLYFRRQLNVWYRPEVLTSSISRIPTSTEMVLQEIFENYLKQLVWNAVEPLHVTYHTSIPSHPKEEIATMCTPGRDIPLKRIELRVLTPIFYSRFVHYAHTSEAFDREYLFTDEKNRTIWISNPELLHLLLPNRNTPTSEPESLGRQMSYLNELRWMLLRKLRCPPAESAYPTKPKPPSFEISNKPSLPFSDLDLFQRGPHGRLDSGIYRRTVMQVFLAQRLAFGFVEVVNGVDFLLRTLLCYIGARMLTTWALEAQANGFNRRLKLVEGTCIAELIGANTGRWWLFGLGLWVCSCNLYGLAKG</sequence>
<comment type="caution">
    <text evidence="1">The sequence shown here is derived from an EMBL/GenBank/DDBJ whole genome shotgun (WGS) entry which is preliminary data.</text>
</comment>
<gene>
    <name evidence="1" type="ORF">BDR25DRAFT_213802</name>
</gene>
<accession>A0ACB6RAZ6</accession>
<reference evidence="1" key="1">
    <citation type="journal article" date="2020" name="Stud. Mycol.">
        <title>101 Dothideomycetes genomes: a test case for predicting lifestyles and emergence of pathogens.</title>
        <authorList>
            <person name="Haridas S."/>
            <person name="Albert R."/>
            <person name="Binder M."/>
            <person name="Bloem J."/>
            <person name="Labutti K."/>
            <person name="Salamov A."/>
            <person name="Andreopoulos B."/>
            <person name="Baker S."/>
            <person name="Barry K."/>
            <person name="Bills G."/>
            <person name="Bluhm B."/>
            <person name="Cannon C."/>
            <person name="Castanera R."/>
            <person name="Culley D."/>
            <person name="Daum C."/>
            <person name="Ezra D."/>
            <person name="Gonzalez J."/>
            <person name="Henrissat B."/>
            <person name="Kuo A."/>
            <person name="Liang C."/>
            <person name="Lipzen A."/>
            <person name="Lutzoni F."/>
            <person name="Magnuson J."/>
            <person name="Mondo S."/>
            <person name="Nolan M."/>
            <person name="Ohm R."/>
            <person name="Pangilinan J."/>
            <person name="Park H.-J."/>
            <person name="Ramirez L."/>
            <person name="Alfaro M."/>
            <person name="Sun H."/>
            <person name="Tritt A."/>
            <person name="Yoshinaga Y."/>
            <person name="Zwiers L.-H."/>
            <person name="Turgeon B."/>
            <person name="Goodwin S."/>
            <person name="Spatafora J."/>
            <person name="Crous P."/>
            <person name="Grigoriev I."/>
        </authorList>
    </citation>
    <scope>NUCLEOTIDE SEQUENCE</scope>
    <source>
        <strain evidence="1">ATCC 200398</strain>
    </source>
</reference>
<name>A0ACB6RAZ6_9PLEO</name>